<dbReference type="EMBL" id="LKHV02000001">
    <property type="protein sequence ID" value="MCS5708878.1"/>
    <property type="molecule type" value="Genomic_DNA"/>
</dbReference>
<evidence type="ECO:0000313" key="1">
    <source>
        <dbReference type="EMBL" id="KRG19264.1"/>
    </source>
</evidence>
<reference evidence="1" key="1">
    <citation type="submission" date="2015-09" db="EMBL/GenBank/DDBJ databases">
        <title>Draft Genome Sequences of Two Novel Amoeba-resistant Intranuclear Bacteria, Candidatus Berkiella cookevillensis and Candidatus Berkiella aquae.</title>
        <authorList>
            <person name="Mehari Y.T."/>
            <person name="Arivett B.A."/>
            <person name="Farone A.L."/>
            <person name="Gunderson J.H."/>
            <person name="Farone M.B."/>
        </authorList>
    </citation>
    <scope>NUCLEOTIDE SEQUENCE [LARGE SCALE GENOMIC DNA]</scope>
    <source>
        <strain evidence="1">CC99</strain>
    </source>
</reference>
<dbReference type="Proteomes" id="UP000051494">
    <property type="component" value="Unassembled WGS sequence"/>
</dbReference>
<dbReference type="OrthoDB" id="9949861at2"/>
<comment type="caution">
    <text evidence="1">The sequence shown here is derived from an EMBL/GenBank/DDBJ whole genome shotgun (WGS) entry which is preliminary data.</text>
</comment>
<protein>
    <submittedName>
        <fullName evidence="1">Uncharacterized protein</fullName>
    </submittedName>
</protein>
<evidence type="ECO:0000313" key="2">
    <source>
        <dbReference type="EMBL" id="MCS5708878.1"/>
    </source>
</evidence>
<reference evidence="2" key="3">
    <citation type="submission" date="2021-06" db="EMBL/GenBank/DDBJ databases">
        <title>Genomic Description and Analysis of Intracellular Bacteria, Candidatus Berkiella cookevillensis and Candidatus Berkiella aquae.</title>
        <authorList>
            <person name="Kidane D.T."/>
            <person name="Mehari Y.T."/>
            <person name="Rice F.C."/>
            <person name="Arivett B.A."/>
            <person name="Farone A.L."/>
            <person name="Berk S.G."/>
            <person name="Farone M.B."/>
        </authorList>
    </citation>
    <scope>NUCLEOTIDE SEQUENCE</scope>
    <source>
        <strain evidence="2">CC99</strain>
    </source>
</reference>
<organism evidence="1">
    <name type="scientific">Candidatus Berkiella cookevillensis</name>
    <dbReference type="NCBI Taxonomy" id="437022"/>
    <lineage>
        <taxon>Bacteria</taxon>
        <taxon>Pseudomonadati</taxon>
        <taxon>Pseudomonadota</taxon>
        <taxon>Gammaproteobacteria</taxon>
        <taxon>Candidatus Berkiellales</taxon>
        <taxon>Candidatus Berkiellaceae</taxon>
        <taxon>Candidatus Berkiella</taxon>
    </lineage>
</organism>
<reference evidence="2" key="2">
    <citation type="journal article" date="2016" name="Genome Announc.">
        <title>Draft Genome Sequences of Two Novel Amoeba-Resistant Intranuclear Bacteria, 'Candidatus Berkiella cookevillensis' and 'Candidatus Berkiella aquae'.</title>
        <authorList>
            <person name="Mehari Y.T."/>
            <person name="Arivett B.A."/>
            <person name="Farone A.L."/>
            <person name="Gunderson J.H."/>
            <person name="Farone M.B."/>
        </authorList>
    </citation>
    <scope>NUCLEOTIDE SEQUENCE</scope>
    <source>
        <strain evidence="2">CC99</strain>
    </source>
</reference>
<dbReference type="AlphaFoldDB" id="A0A0Q9YFB9"/>
<dbReference type="RefSeq" id="WP_057623900.1">
    <property type="nucleotide sequence ID" value="NZ_LKHV02000001.1"/>
</dbReference>
<sequence>MTTISTTYGYDINVKEKRNGDNELRSIVHDVRLYLKNSDKKRFFLSVTAKYHKRCCKSWSKVGFYLQKFLVDPKANYSMLMFILEQELEKFPKRSYYGQQLQILFQLLEAGPVFTQKPHFYL</sequence>
<name>A0A0Q9YFB9_9GAMM</name>
<proteinExistence type="predicted"/>
<accession>A0A0Q9YFB9</accession>
<evidence type="ECO:0000313" key="3">
    <source>
        <dbReference type="Proteomes" id="UP000051494"/>
    </source>
</evidence>
<dbReference type="EMBL" id="LKHV01000003">
    <property type="protein sequence ID" value="KRG19264.1"/>
    <property type="molecule type" value="Genomic_DNA"/>
</dbReference>
<keyword evidence="3" id="KW-1185">Reference proteome</keyword>
<gene>
    <name evidence="1" type="ORF">CC99x_00786</name>
    <name evidence="2" type="ORF">CC99x_008160</name>
</gene>